<reference evidence="2 5" key="2">
    <citation type="submission" date="2019-07" db="EMBL/GenBank/DDBJ databases">
        <title>Whole genome shotgun sequence of Halomonas cupida NBRC 102219.</title>
        <authorList>
            <person name="Hosoyama A."/>
            <person name="Uohara A."/>
            <person name="Ohji S."/>
            <person name="Ichikawa N."/>
        </authorList>
    </citation>
    <scope>NUCLEOTIDE SEQUENCE [LARGE SCALE GENOMIC DNA]</scope>
    <source>
        <strain evidence="2 5">NBRC 102219</strain>
    </source>
</reference>
<dbReference type="RefSeq" id="WP_073436603.1">
    <property type="nucleotide sequence ID" value="NZ_BJXU01000155.1"/>
</dbReference>
<dbReference type="Pfam" id="PF13449">
    <property type="entry name" value="Phytase-like"/>
    <property type="match status" value="1"/>
</dbReference>
<proteinExistence type="predicted"/>
<dbReference type="AlphaFoldDB" id="A0A1M7KTM6"/>
<dbReference type="EMBL" id="BJXU01000155">
    <property type="protein sequence ID" value="GEN25574.1"/>
    <property type="molecule type" value="Genomic_DNA"/>
</dbReference>
<dbReference type="Proteomes" id="UP000321726">
    <property type="component" value="Unassembled WGS sequence"/>
</dbReference>
<accession>A0A1M7KTM6</accession>
<evidence type="ECO:0000313" key="4">
    <source>
        <dbReference type="Proteomes" id="UP000184123"/>
    </source>
</evidence>
<feature type="domain" description="Phytase-like" evidence="1">
    <location>
        <begin position="91"/>
        <end position="339"/>
    </location>
</feature>
<keyword evidence="5" id="KW-1185">Reference proteome</keyword>
<dbReference type="OrthoDB" id="9798693at2"/>
<name>A0A1M7KTM6_9GAMM</name>
<dbReference type="STRING" id="44933.SAMN05660971_03606"/>
<evidence type="ECO:0000313" key="3">
    <source>
        <dbReference type="EMBL" id="SHM68821.1"/>
    </source>
</evidence>
<organism evidence="3 4">
    <name type="scientific">Halomonas cupida</name>
    <dbReference type="NCBI Taxonomy" id="44933"/>
    <lineage>
        <taxon>Bacteria</taxon>
        <taxon>Pseudomonadati</taxon>
        <taxon>Pseudomonadota</taxon>
        <taxon>Gammaproteobacteria</taxon>
        <taxon>Oceanospirillales</taxon>
        <taxon>Halomonadaceae</taxon>
        <taxon>Halomonas</taxon>
    </lineage>
</organism>
<gene>
    <name evidence="2" type="ORF">HCU01_35230</name>
    <name evidence="3" type="ORF">SAMN05660971_03606</name>
</gene>
<sequence>MPANRWPTILTSSLTGRRHPRNRCTVLLGLLLLLWGLPGCAHQVRSASLAGANLADTNAVDGHPPSVPGIEFCGSLELPDHWPSHSAAAAQPLGGLSALAWDEDEQSLWLVSDRGRLHQTLPVYDDGQLVDLVVVASHTLKDSSGQPLSGSNVDAESLVLDDAWDGERGNTALLIGFERDHRLQQFNTQGYPIGDALRPGPAQSATRNAGMEAMTRLPDLDIIVGLESPPDGGKAKVTRLFSLDGKHHWDYPLAPATNSALTDMAPWPGSPDTLVTLERAWAPPRLTITLKRTELLTPPHVSTTTVFSLSSADGWRLDNMEGLAAMPNGSLLMVSDNNFSALQRTLLTCLRLTQD</sequence>
<evidence type="ECO:0000259" key="1">
    <source>
        <dbReference type="Pfam" id="PF13449"/>
    </source>
</evidence>
<reference evidence="3 4" key="1">
    <citation type="submission" date="2016-11" db="EMBL/GenBank/DDBJ databases">
        <authorList>
            <person name="Jaros S."/>
            <person name="Januszkiewicz K."/>
            <person name="Wedrychowicz H."/>
        </authorList>
    </citation>
    <scope>NUCLEOTIDE SEQUENCE [LARGE SCALE GENOMIC DNA]</scope>
    <source>
        <strain evidence="3 4">DSM 4740</strain>
    </source>
</reference>
<dbReference type="InterPro" id="IPR027372">
    <property type="entry name" value="Phytase-like_dom"/>
</dbReference>
<evidence type="ECO:0000313" key="2">
    <source>
        <dbReference type="EMBL" id="GEN25574.1"/>
    </source>
</evidence>
<dbReference type="Proteomes" id="UP000184123">
    <property type="component" value="Unassembled WGS sequence"/>
</dbReference>
<evidence type="ECO:0000313" key="5">
    <source>
        <dbReference type="Proteomes" id="UP000321726"/>
    </source>
</evidence>
<protein>
    <recommendedName>
        <fullName evidence="1">Phytase-like domain-containing protein</fullName>
    </recommendedName>
</protein>
<dbReference type="EMBL" id="FRCA01000011">
    <property type="protein sequence ID" value="SHM68821.1"/>
    <property type="molecule type" value="Genomic_DNA"/>
</dbReference>